<sequence length="104" mass="12005">MSKWKISSYTDSESLLASNIDFEEITRLSLSMSKLQKNVLAPSIPPILFHRRKIRTNLQLVALILNVPIGQIKEQVQINYQFSISKNYVAHVMNYVADPFPVWK</sequence>
<gene>
    <name evidence="1" type="ORF">PPL_03968</name>
</gene>
<accession>D3B5N0</accession>
<name>D3B5N0_HETP5</name>
<evidence type="ECO:0000313" key="1">
    <source>
        <dbReference type="EMBL" id="EFA83178.1"/>
    </source>
</evidence>
<protein>
    <submittedName>
        <fullName evidence="1">Uncharacterized protein</fullName>
    </submittedName>
</protein>
<dbReference type="GeneID" id="31359455"/>
<dbReference type="EMBL" id="ADBJ01000017">
    <property type="protein sequence ID" value="EFA83178.1"/>
    <property type="molecule type" value="Genomic_DNA"/>
</dbReference>
<organism evidence="1 2">
    <name type="scientific">Heterostelium pallidum (strain ATCC 26659 / Pp 5 / PN500)</name>
    <name type="common">Cellular slime mold</name>
    <name type="synonym">Polysphondylium pallidum</name>
    <dbReference type="NCBI Taxonomy" id="670386"/>
    <lineage>
        <taxon>Eukaryota</taxon>
        <taxon>Amoebozoa</taxon>
        <taxon>Evosea</taxon>
        <taxon>Eumycetozoa</taxon>
        <taxon>Dictyostelia</taxon>
        <taxon>Acytosteliales</taxon>
        <taxon>Acytosteliaceae</taxon>
        <taxon>Heterostelium</taxon>
    </lineage>
</organism>
<keyword evidence="2" id="KW-1185">Reference proteome</keyword>
<comment type="caution">
    <text evidence="1">The sequence shown here is derived from an EMBL/GenBank/DDBJ whole genome shotgun (WGS) entry which is preliminary data.</text>
</comment>
<evidence type="ECO:0000313" key="2">
    <source>
        <dbReference type="Proteomes" id="UP000001396"/>
    </source>
</evidence>
<dbReference type="Proteomes" id="UP000001396">
    <property type="component" value="Unassembled WGS sequence"/>
</dbReference>
<proteinExistence type="predicted"/>
<dbReference type="AlphaFoldDB" id="D3B5N0"/>
<dbReference type="InParanoid" id="D3B5N0"/>
<reference evidence="1 2" key="1">
    <citation type="journal article" date="2011" name="Genome Res.">
        <title>Phylogeny-wide analysis of social amoeba genomes highlights ancient origins for complex intercellular communication.</title>
        <authorList>
            <person name="Heidel A.J."/>
            <person name="Lawal H.M."/>
            <person name="Felder M."/>
            <person name="Schilde C."/>
            <person name="Helps N.R."/>
            <person name="Tunggal B."/>
            <person name="Rivero F."/>
            <person name="John U."/>
            <person name="Schleicher M."/>
            <person name="Eichinger L."/>
            <person name="Platzer M."/>
            <person name="Noegel A.A."/>
            <person name="Schaap P."/>
            <person name="Gloeckner G."/>
        </authorList>
    </citation>
    <scope>NUCLEOTIDE SEQUENCE [LARGE SCALE GENOMIC DNA]</scope>
    <source>
        <strain evidence="2">ATCC 26659 / Pp 5 / PN500</strain>
    </source>
</reference>
<dbReference type="RefSeq" id="XP_020435295.1">
    <property type="nucleotide sequence ID" value="XM_020574881.1"/>
</dbReference>